<proteinExistence type="predicted"/>
<keyword evidence="2" id="KW-1185">Reference proteome</keyword>
<organism evidence="1 2">
    <name type="scientific">Chitinophaga fulva</name>
    <dbReference type="NCBI Taxonomy" id="2728842"/>
    <lineage>
        <taxon>Bacteria</taxon>
        <taxon>Pseudomonadati</taxon>
        <taxon>Bacteroidota</taxon>
        <taxon>Chitinophagia</taxon>
        <taxon>Chitinophagales</taxon>
        <taxon>Chitinophagaceae</taxon>
        <taxon>Chitinophaga</taxon>
    </lineage>
</organism>
<dbReference type="EMBL" id="JABBGC010000001">
    <property type="protein sequence ID" value="NML36764.1"/>
    <property type="molecule type" value="Genomic_DNA"/>
</dbReference>
<dbReference type="AlphaFoldDB" id="A0A848GE44"/>
<evidence type="ECO:0000313" key="1">
    <source>
        <dbReference type="EMBL" id="NML36764.1"/>
    </source>
</evidence>
<sequence length="60" mass="6950">MIYDAASNERNTGIRSRELLLTDLEKMLDTIHTQEALGACLNKISYRWEMEQTKDEDQCG</sequence>
<accession>A0A848GE44</accession>
<gene>
    <name evidence="1" type="ORF">HHL17_06085</name>
</gene>
<dbReference type="RefSeq" id="WP_169223872.1">
    <property type="nucleotide sequence ID" value="NZ_JABBGC010000001.1"/>
</dbReference>
<evidence type="ECO:0000313" key="2">
    <source>
        <dbReference type="Proteomes" id="UP000583266"/>
    </source>
</evidence>
<dbReference type="Proteomes" id="UP000583266">
    <property type="component" value="Unassembled WGS sequence"/>
</dbReference>
<reference evidence="1 2" key="1">
    <citation type="submission" date="2020-04" db="EMBL/GenBank/DDBJ databases">
        <title>Chitinophaga sp. G-6-1-13 sp. nov., isolated from soil.</title>
        <authorList>
            <person name="Dahal R.H."/>
            <person name="Chaudhary D.K."/>
        </authorList>
    </citation>
    <scope>NUCLEOTIDE SEQUENCE [LARGE SCALE GENOMIC DNA]</scope>
    <source>
        <strain evidence="1 2">G-6-1-13</strain>
    </source>
</reference>
<comment type="caution">
    <text evidence="1">The sequence shown here is derived from an EMBL/GenBank/DDBJ whole genome shotgun (WGS) entry which is preliminary data.</text>
</comment>
<protein>
    <submittedName>
        <fullName evidence="1">Uncharacterized protein</fullName>
    </submittedName>
</protein>
<name>A0A848GE44_9BACT</name>